<feature type="non-terminal residue" evidence="10">
    <location>
        <position position="207"/>
    </location>
</feature>
<keyword evidence="4" id="KW-0863">Zinc-finger</keyword>
<evidence type="ECO:0000256" key="7">
    <source>
        <dbReference type="ARBA" id="ARBA00023136"/>
    </source>
</evidence>
<keyword evidence="3" id="KW-0479">Metal-binding</keyword>
<dbReference type="SUPFAM" id="SSF57850">
    <property type="entry name" value="RING/U-box"/>
    <property type="match status" value="1"/>
</dbReference>
<dbReference type="Pfam" id="PF12906">
    <property type="entry name" value="RINGv"/>
    <property type="match status" value="1"/>
</dbReference>
<dbReference type="SMART" id="SM00744">
    <property type="entry name" value="RINGv"/>
    <property type="match status" value="1"/>
</dbReference>
<comment type="subcellular location">
    <subcellularLocation>
        <location evidence="1">Membrane</location>
        <topology evidence="1">Multi-pass membrane protein</topology>
    </subcellularLocation>
</comment>
<keyword evidence="2 8" id="KW-0812">Transmembrane</keyword>
<keyword evidence="5" id="KW-0862">Zinc</keyword>
<dbReference type="GO" id="GO:0008270">
    <property type="term" value="F:zinc ion binding"/>
    <property type="evidence" value="ECO:0007669"/>
    <property type="project" value="UniProtKB-KW"/>
</dbReference>
<evidence type="ECO:0000256" key="2">
    <source>
        <dbReference type="ARBA" id="ARBA00022692"/>
    </source>
</evidence>
<dbReference type="PANTHER" id="PTHR46283">
    <property type="entry name" value="E3 UBIQUITIN-PROTEIN LIGASE MARCH5"/>
    <property type="match status" value="1"/>
</dbReference>
<feature type="domain" description="RING-CH-type" evidence="9">
    <location>
        <begin position="10"/>
        <end position="82"/>
    </location>
</feature>
<evidence type="ECO:0000256" key="5">
    <source>
        <dbReference type="ARBA" id="ARBA00022833"/>
    </source>
</evidence>
<dbReference type="Gene3D" id="3.30.40.10">
    <property type="entry name" value="Zinc/RING finger domain, C3HC4 (zinc finger)"/>
    <property type="match status" value="1"/>
</dbReference>
<sequence length="207" mass="23144">MEETEWVPTVDDLRVKLCYICREEERYDSPEEPPRAWTHPCNCTLVAHESCLLQWIIAAQQTPDRAANALKCPQCGAEYELESRNPPILKFLDAWNKGMSRVGRVVTVSIAGVVFIAIGSGLYAVCTSYGAFAMREFIGKDLYDQIMTDDPAKWPWYAFINLPLIPLSLINSRGGFFLNISPLVPLLSGWPYAGPVSDPAQNGFLAR</sequence>
<evidence type="ECO:0000259" key="9">
    <source>
        <dbReference type="PROSITE" id="PS51292"/>
    </source>
</evidence>
<reference evidence="10 11" key="1">
    <citation type="submission" date="2019-02" db="EMBL/GenBank/DDBJ databases">
        <title>Genome sequencing of the rare red list fungi Hericium alpestre (H. flagellum).</title>
        <authorList>
            <person name="Buettner E."/>
            <person name="Kellner H."/>
        </authorList>
    </citation>
    <scope>NUCLEOTIDE SEQUENCE [LARGE SCALE GENOMIC DNA]</scope>
    <source>
        <strain evidence="10 11">DSM 108284</strain>
    </source>
</reference>
<dbReference type="EMBL" id="SFCI01002426">
    <property type="protein sequence ID" value="TFY73924.1"/>
    <property type="molecule type" value="Genomic_DNA"/>
</dbReference>
<evidence type="ECO:0000256" key="6">
    <source>
        <dbReference type="ARBA" id="ARBA00022989"/>
    </source>
</evidence>
<gene>
    <name evidence="10" type="ORF">EWM64_g10088</name>
</gene>
<evidence type="ECO:0000256" key="8">
    <source>
        <dbReference type="SAM" id="Phobius"/>
    </source>
</evidence>
<evidence type="ECO:0000256" key="4">
    <source>
        <dbReference type="ARBA" id="ARBA00022771"/>
    </source>
</evidence>
<comment type="caution">
    <text evidence="10">The sequence shown here is derived from an EMBL/GenBank/DDBJ whole genome shotgun (WGS) entry which is preliminary data.</text>
</comment>
<evidence type="ECO:0000256" key="1">
    <source>
        <dbReference type="ARBA" id="ARBA00004141"/>
    </source>
</evidence>
<evidence type="ECO:0000313" key="10">
    <source>
        <dbReference type="EMBL" id="TFY73924.1"/>
    </source>
</evidence>
<dbReference type="GO" id="GO:0016020">
    <property type="term" value="C:membrane"/>
    <property type="evidence" value="ECO:0007669"/>
    <property type="project" value="UniProtKB-SubCell"/>
</dbReference>
<keyword evidence="7 8" id="KW-0472">Membrane</keyword>
<dbReference type="AlphaFoldDB" id="A0A4Y9ZHM6"/>
<dbReference type="InterPro" id="IPR011016">
    <property type="entry name" value="Znf_RING-CH"/>
</dbReference>
<protein>
    <recommendedName>
        <fullName evidence="9">RING-CH-type domain-containing protein</fullName>
    </recommendedName>
</protein>
<name>A0A4Y9ZHM6_9AGAM</name>
<evidence type="ECO:0000313" key="11">
    <source>
        <dbReference type="Proteomes" id="UP000298061"/>
    </source>
</evidence>
<dbReference type="PROSITE" id="PS51292">
    <property type="entry name" value="ZF_RING_CH"/>
    <property type="match status" value="1"/>
</dbReference>
<dbReference type="Proteomes" id="UP000298061">
    <property type="component" value="Unassembled WGS sequence"/>
</dbReference>
<accession>A0A4Y9ZHM6</accession>
<dbReference type="InterPro" id="IPR013083">
    <property type="entry name" value="Znf_RING/FYVE/PHD"/>
</dbReference>
<feature type="transmembrane region" description="Helical" evidence="8">
    <location>
        <begin position="105"/>
        <end position="134"/>
    </location>
</feature>
<dbReference type="OrthoDB" id="5817083at2759"/>
<keyword evidence="11" id="KW-1185">Reference proteome</keyword>
<organism evidence="10 11">
    <name type="scientific">Hericium alpestre</name>
    <dbReference type="NCBI Taxonomy" id="135208"/>
    <lineage>
        <taxon>Eukaryota</taxon>
        <taxon>Fungi</taxon>
        <taxon>Dikarya</taxon>
        <taxon>Basidiomycota</taxon>
        <taxon>Agaricomycotina</taxon>
        <taxon>Agaricomycetes</taxon>
        <taxon>Russulales</taxon>
        <taxon>Hericiaceae</taxon>
        <taxon>Hericium</taxon>
    </lineage>
</organism>
<proteinExistence type="predicted"/>
<evidence type="ECO:0000256" key="3">
    <source>
        <dbReference type="ARBA" id="ARBA00022723"/>
    </source>
</evidence>
<keyword evidence="6 8" id="KW-1133">Transmembrane helix</keyword>
<dbReference type="STRING" id="135208.A0A4Y9ZHM6"/>